<feature type="compositionally biased region" description="Basic and acidic residues" evidence="1">
    <location>
        <begin position="458"/>
        <end position="470"/>
    </location>
</feature>
<feature type="chain" id="PRO_5039914952" evidence="2">
    <location>
        <begin position="27"/>
        <end position="813"/>
    </location>
</feature>
<dbReference type="AlphaFoldDB" id="A0A9J6BF59"/>
<feature type="signal peptide" evidence="2">
    <location>
        <begin position="1"/>
        <end position="26"/>
    </location>
</feature>
<feature type="compositionally biased region" description="Basic and acidic residues" evidence="1">
    <location>
        <begin position="333"/>
        <end position="369"/>
    </location>
</feature>
<feature type="compositionally biased region" description="Low complexity" evidence="1">
    <location>
        <begin position="287"/>
        <end position="301"/>
    </location>
</feature>
<feature type="region of interest" description="Disordered" evidence="1">
    <location>
        <begin position="720"/>
        <end position="813"/>
    </location>
</feature>
<feature type="compositionally biased region" description="Basic and acidic residues" evidence="1">
    <location>
        <begin position="376"/>
        <end position="395"/>
    </location>
</feature>
<feature type="compositionally biased region" description="Basic and acidic residues" evidence="1">
    <location>
        <begin position="720"/>
        <end position="747"/>
    </location>
</feature>
<evidence type="ECO:0000256" key="1">
    <source>
        <dbReference type="SAM" id="MobiDB-lite"/>
    </source>
</evidence>
<organism evidence="3 4">
    <name type="scientific">Polypedilum vanderplanki</name>
    <name type="common">Sleeping chironomid midge</name>
    <dbReference type="NCBI Taxonomy" id="319348"/>
    <lineage>
        <taxon>Eukaryota</taxon>
        <taxon>Metazoa</taxon>
        <taxon>Ecdysozoa</taxon>
        <taxon>Arthropoda</taxon>
        <taxon>Hexapoda</taxon>
        <taxon>Insecta</taxon>
        <taxon>Pterygota</taxon>
        <taxon>Neoptera</taxon>
        <taxon>Endopterygota</taxon>
        <taxon>Diptera</taxon>
        <taxon>Nematocera</taxon>
        <taxon>Chironomoidea</taxon>
        <taxon>Chironomidae</taxon>
        <taxon>Chironominae</taxon>
        <taxon>Polypedilum</taxon>
        <taxon>Polypedilum</taxon>
    </lineage>
</organism>
<dbReference type="Pfam" id="PF13855">
    <property type="entry name" value="LRR_8"/>
    <property type="match status" value="1"/>
</dbReference>
<gene>
    <name evidence="3" type="ORF">PVAND_016447</name>
</gene>
<keyword evidence="4" id="KW-1185">Reference proteome</keyword>
<dbReference type="OrthoDB" id="676979at2759"/>
<dbReference type="EMBL" id="JADBJN010000004">
    <property type="protein sequence ID" value="KAG5668508.1"/>
    <property type="molecule type" value="Genomic_DNA"/>
</dbReference>
<protein>
    <submittedName>
        <fullName evidence="3">Uncharacterized protein</fullName>
    </submittedName>
</protein>
<sequence>MRRLNPKILLPQFLIILIIFTTLTQTFEINCNYNKDEEWTYLSTLYTCLVTNDSSDMTLSDRSISSITGLHVLNFTNADVQAIYVNSRIMNYFPKNLKKHFKILRAIGFHNTGMKMVKKEDLEPFGEQLESIRISGSDIEIIEEDLFKFNPNLRGIAMHRNKIKFIDGNSMKHLKFLNYLWLEDNDCIDKSANDHDSVKSVINEMRKKCFINFMILSNYEFKMREKRELEQEIEFLRMKLIDQSRKSDGVLREISQVNQKNKKLNESDMKNESLKKKNQNDDEKIYNANNSDTNNNDTRNNGKSQIDDSEFKATLKIHQDQPENSQINSSTEKSSKTFDKKPNHDKTLSDDSKKNLKLHNDEKEIRIETYKNNNSKSEEKNYETKFKTEETKPENKNALNDNKSSSDNLLNDKSIQKSSKTKIENSDKELNHTEDDSEPEKFNNSQEKLKIPSRNSNFHKEDNKSTDKIETEIKTQKSAIKTIYSGDDPENKQKLKSNEEILETVTKSHGKSILSAKNSNDKHSHEKNFIDKNFDNDVNLQSKAVDSSIESLNASHHILLTEPDEKDNKMSSNSHEDSKIHLKKDFLKDDTKTVSSSQKIKISPQKTLSEENKSIEVDSIKNKALNNASGIRDNSKIITSPYSDDSEEISTVTVSTNSDNGQNLSNNQEKVFENENSPIASSKSENIHKKDSMVEHIKSKVQSMMSFFSASNEVDIDKRNENNKSYHKNMDNQKVHEATDEKKHENYHNMNKPSDEEQQSLHESNNNFGSEDKDVKISSSVEIKGRNFDSQEESQTNMPTVRHRRSKVNEKEF</sequence>
<feature type="compositionally biased region" description="Basic and acidic residues" evidence="1">
    <location>
        <begin position="263"/>
        <end position="285"/>
    </location>
</feature>
<evidence type="ECO:0000256" key="2">
    <source>
        <dbReference type="SAM" id="SignalP"/>
    </source>
</evidence>
<keyword evidence="2" id="KW-0732">Signal</keyword>
<feature type="compositionally biased region" description="Low complexity" evidence="1">
    <location>
        <begin position="396"/>
        <end position="413"/>
    </location>
</feature>
<name>A0A9J6BF59_POLVA</name>
<evidence type="ECO:0000313" key="4">
    <source>
        <dbReference type="Proteomes" id="UP001107558"/>
    </source>
</evidence>
<feature type="compositionally biased region" description="Basic and acidic residues" evidence="1">
    <location>
        <begin position="421"/>
        <end position="434"/>
    </location>
</feature>
<proteinExistence type="predicted"/>
<feature type="region of interest" description="Disordered" evidence="1">
    <location>
        <begin position="261"/>
        <end position="305"/>
    </location>
</feature>
<evidence type="ECO:0000313" key="3">
    <source>
        <dbReference type="EMBL" id="KAG5668508.1"/>
    </source>
</evidence>
<reference evidence="3" key="1">
    <citation type="submission" date="2021-03" db="EMBL/GenBank/DDBJ databases">
        <title>Chromosome level genome of the anhydrobiotic midge Polypedilum vanderplanki.</title>
        <authorList>
            <person name="Yoshida Y."/>
            <person name="Kikawada T."/>
            <person name="Gusev O."/>
        </authorList>
    </citation>
    <scope>NUCLEOTIDE SEQUENCE</scope>
    <source>
        <strain evidence="3">NIAS01</strain>
        <tissue evidence="3">Whole body or cell culture</tissue>
    </source>
</reference>
<dbReference type="Proteomes" id="UP001107558">
    <property type="component" value="Chromosome 4"/>
</dbReference>
<dbReference type="SUPFAM" id="SSF52058">
    <property type="entry name" value="L domain-like"/>
    <property type="match status" value="1"/>
</dbReference>
<dbReference type="InterPro" id="IPR001611">
    <property type="entry name" value="Leu-rich_rpt"/>
</dbReference>
<feature type="compositionally biased region" description="Polar residues" evidence="1">
    <location>
        <begin position="322"/>
        <end position="332"/>
    </location>
</feature>
<feature type="region of interest" description="Disordered" evidence="1">
    <location>
        <begin position="317"/>
        <end position="470"/>
    </location>
</feature>
<accession>A0A9J6BF59</accession>
<comment type="caution">
    <text evidence="3">The sequence shown here is derived from an EMBL/GenBank/DDBJ whole genome shotgun (WGS) entry which is preliminary data.</text>
</comment>